<dbReference type="Proteomes" id="UP000239462">
    <property type="component" value="Chromosome"/>
</dbReference>
<dbReference type="EMBL" id="JACDUO010000003">
    <property type="protein sequence ID" value="MBA2864802.1"/>
    <property type="molecule type" value="Genomic_DNA"/>
</dbReference>
<evidence type="ECO:0000313" key="7">
    <source>
        <dbReference type="Proteomes" id="UP000567099"/>
    </source>
</evidence>
<keyword evidence="1" id="KW-1133">Transmembrane helix</keyword>
<feature type="transmembrane region" description="Helical" evidence="1">
    <location>
        <begin position="6"/>
        <end position="28"/>
    </location>
</feature>
<sequence>MDKKVLYMTTIPVGIAINAIGGQIATFLKLPIFLDSIGTVLSGFLLGPVGGALVGFFTNILLGFILDPSYIPFSIVNIVIGLVSGYVAVKHGINLKNSVIVGLVLAIIAPMVGTPIAVYLYGGLVGGGVDLLTAVFLHSGQDIFSSAFLARIPANLVDKLLSCILVYYIIKPFPKDILSELGVKVN</sequence>
<dbReference type="GO" id="GO:0022857">
    <property type="term" value="F:transmembrane transporter activity"/>
    <property type="evidence" value="ECO:0007669"/>
    <property type="project" value="InterPro"/>
</dbReference>
<dbReference type="Proteomes" id="UP000567099">
    <property type="component" value="Unassembled WGS sequence"/>
</dbReference>
<dbReference type="Proteomes" id="UP000584706">
    <property type="component" value="Unassembled WGS sequence"/>
</dbReference>
<dbReference type="NCBIfam" id="NF045596">
    <property type="entry name" value="ECF_S_CD3073"/>
    <property type="match status" value="1"/>
</dbReference>
<feature type="transmembrane region" description="Helical" evidence="1">
    <location>
        <begin position="40"/>
        <end position="64"/>
    </location>
</feature>
<keyword evidence="1" id="KW-0472">Membrane</keyword>
<dbReference type="EMBL" id="JACHIQ010000003">
    <property type="protein sequence ID" value="MBB6068282.1"/>
    <property type="molecule type" value="Genomic_DNA"/>
</dbReference>
<dbReference type="Gene3D" id="1.10.1760.20">
    <property type="match status" value="1"/>
</dbReference>
<keyword evidence="1" id="KW-0812">Transmembrane</keyword>
<name>A0A2L1CAI4_METMI</name>
<evidence type="ECO:0000313" key="4">
    <source>
        <dbReference type="EMBL" id="MBB6068282.1"/>
    </source>
</evidence>
<evidence type="ECO:0000313" key="6">
    <source>
        <dbReference type="Proteomes" id="UP000239462"/>
    </source>
</evidence>
<feature type="transmembrane region" description="Helical" evidence="1">
    <location>
        <begin position="70"/>
        <end position="89"/>
    </location>
</feature>
<dbReference type="InterPro" id="IPR024529">
    <property type="entry name" value="ECF_trnsprt_substrate-spec"/>
</dbReference>
<dbReference type="Pfam" id="PF12822">
    <property type="entry name" value="ECF_trnsprt"/>
    <property type="match status" value="1"/>
</dbReference>
<evidence type="ECO:0000313" key="8">
    <source>
        <dbReference type="Proteomes" id="UP000584706"/>
    </source>
</evidence>
<dbReference type="KEGG" id="mmad:MMJJ_09800"/>
<protein>
    <submittedName>
        <fullName evidence="3">Energy-coupling factor transport system substrate-specific component</fullName>
    </submittedName>
</protein>
<gene>
    <name evidence="3" type="ORF">HNP94_001830</name>
    <name evidence="5" type="ORF">HNP96_001707</name>
    <name evidence="4" type="ORF">HNP97_001795</name>
    <name evidence="2" type="ORF">MMJJ_09800</name>
</gene>
<evidence type="ECO:0000313" key="3">
    <source>
        <dbReference type="EMBL" id="MBA2864802.1"/>
    </source>
</evidence>
<accession>A0A2L1CAI4</accession>
<reference evidence="6" key="1">
    <citation type="journal article" date="2018" name="Genome Announc.">
        <title>Complete Genome Sequence of the Methanococcus maripaludis Type Strain JJ (DSM 2067), a Model for Selenoprotein Synthesis in Archaea.</title>
        <authorList>
            <person name="Poehlein A."/>
            <person name="Heym D."/>
            <person name="Quitzke V."/>
            <person name="Fersch J."/>
            <person name="Daniel R."/>
            <person name="Rother M."/>
        </authorList>
    </citation>
    <scope>NUCLEOTIDE SEQUENCE [LARGE SCALE GENOMIC DNA]</scope>
    <source>
        <strain evidence="6">DSM 2067</strain>
    </source>
</reference>
<proteinExistence type="predicted"/>
<dbReference type="Proteomes" id="UP000590564">
    <property type="component" value="Unassembled WGS sequence"/>
</dbReference>
<evidence type="ECO:0000313" key="9">
    <source>
        <dbReference type="Proteomes" id="UP000590564"/>
    </source>
</evidence>
<dbReference type="EMBL" id="CP026606">
    <property type="protein sequence ID" value="AVB76388.1"/>
    <property type="molecule type" value="Genomic_DNA"/>
</dbReference>
<dbReference type="EMBL" id="JACHED010000004">
    <property type="protein sequence ID" value="MBB6497659.1"/>
    <property type="molecule type" value="Genomic_DNA"/>
</dbReference>
<dbReference type="AlphaFoldDB" id="A0A2L1CAI4"/>
<evidence type="ECO:0000256" key="1">
    <source>
        <dbReference type="SAM" id="Phobius"/>
    </source>
</evidence>
<feature type="transmembrane region" description="Helical" evidence="1">
    <location>
        <begin position="101"/>
        <end position="123"/>
    </location>
</feature>
<dbReference type="RefSeq" id="WP_104837923.1">
    <property type="nucleotide sequence ID" value="NZ_CP026606.1"/>
</dbReference>
<evidence type="ECO:0000313" key="2">
    <source>
        <dbReference type="EMBL" id="AVB76388.1"/>
    </source>
</evidence>
<evidence type="ECO:0000313" key="5">
    <source>
        <dbReference type="EMBL" id="MBB6497659.1"/>
    </source>
</evidence>
<dbReference type="GeneID" id="36102066"/>
<reference evidence="3 7" key="3">
    <citation type="submission" date="2020-07" db="EMBL/GenBank/DDBJ databases">
        <title>Genomic Encyclopedia of Type Strains, Phase IV (KMG-V): Genome sequencing to study the core and pangenomes of soil and plant-associated prokaryotes.</title>
        <authorList>
            <person name="Whitman W."/>
        </authorList>
    </citation>
    <scope>NUCLEOTIDE SEQUENCE [LARGE SCALE GENOMIC DNA]</scope>
    <source>
        <strain evidence="3 7">C13</strain>
        <strain evidence="5 9">D1</strain>
        <strain evidence="4 8">DSM 7078</strain>
    </source>
</reference>
<reference evidence="2" key="2">
    <citation type="submission" date="2018-02" db="EMBL/GenBank/DDBJ databases">
        <title>Complete genome sequence of the Methanococcus maripaludis type strain JJ (DSM 2067), a model for selenoprotein synthesis in Archaea.</title>
        <authorList>
            <person name="Poehlein A."/>
            <person name="Heym D."/>
            <person name="Quitzke V."/>
            <person name="Fersch J."/>
            <person name="Daniel R."/>
            <person name="Rother M."/>
        </authorList>
    </citation>
    <scope>NUCLEOTIDE SEQUENCE [LARGE SCALE GENOMIC DNA]</scope>
    <source>
        <strain evidence="2">DSM 2067</strain>
    </source>
</reference>
<organism evidence="2 6">
    <name type="scientific">Methanococcus maripaludis</name>
    <name type="common">Methanococcus deltae</name>
    <dbReference type="NCBI Taxonomy" id="39152"/>
    <lineage>
        <taxon>Archaea</taxon>
        <taxon>Methanobacteriati</taxon>
        <taxon>Methanobacteriota</taxon>
        <taxon>Methanomada group</taxon>
        <taxon>Methanococci</taxon>
        <taxon>Methanococcales</taxon>
        <taxon>Methanococcaceae</taxon>
        <taxon>Methanococcus</taxon>
    </lineage>
</organism>